<dbReference type="Proteomes" id="UP000318478">
    <property type="component" value="Unassembled WGS sequence"/>
</dbReference>
<organism evidence="2 3">
    <name type="scientific">Posidoniimonas polymericola</name>
    <dbReference type="NCBI Taxonomy" id="2528002"/>
    <lineage>
        <taxon>Bacteria</taxon>
        <taxon>Pseudomonadati</taxon>
        <taxon>Planctomycetota</taxon>
        <taxon>Planctomycetia</taxon>
        <taxon>Pirellulales</taxon>
        <taxon>Lacipirellulaceae</taxon>
        <taxon>Posidoniimonas</taxon>
    </lineage>
</organism>
<dbReference type="RefSeq" id="WP_146589636.1">
    <property type="nucleotide sequence ID" value="NZ_SJPO01000009.1"/>
</dbReference>
<sequence precursor="true">MFGCWWTARLGLVVLAFALAAGPRTALAAISSTGEVTPEPSVGDHFSVDLKIGDGSFPDDVSPFATVTVDGGSTLQYDQGYVGDDDGYFGYLTVTGPGASAEFDSSGDALIVGRAGVGYVNLTGGASLNLLNSTGDMVIGELAGAKGTVLVDGAGTYAALYDDLVVGDAGVGKLTVSGGAMMRTTTTGSDITIGAAAGGSGLMIVDGAATIFYARGSLNVGATGIGELHITNGAYFDADNNSLAQATVGTLGRLYLSEGELVVRDINVAGYLGGDGVVRGQVDVLATGDVEVNAGQRLDFEGAFNNAGAVTVTGGELRLLSTNTNAAAGRYTLEDGTVRFLNDVTNAGVIASADGVNNIHGEVTNDGTVVVASESVAVFNDAYTDNGATTVLARGNALFLSDLTFTSNSLLSLGLTSDGAAQIEVAGAATLGGELAFSFDPEFDLSVSQSIPLITADGGISGEFVPPLFPNVQGVEFGLSYGATTLSLSVTVDQNTLLDGDFNFDGVVDAADYTVWRDTLGDPQNLTIWKANYGAVAQAPVAQGSVAAPSPSAAACLLAAVVAGLAARRSRDAS</sequence>
<keyword evidence="3" id="KW-1185">Reference proteome</keyword>
<protein>
    <recommendedName>
        <fullName evidence="4">Autotransporter-associated beta strand repeat protein</fullName>
    </recommendedName>
</protein>
<evidence type="ECO:0000256" key="1">
    <source>
        <dbReference type="SAM" id="SignalP"/>
    </source>
</evidence>
<evidence type="ECO:0000313" key="3">
    <source>
        <dbReference type="Proteomes" id="UP000318478"/>
    </source>
</evidence>
<reference evidence="2 3" key="1">
    <citation type="submission" date="2019-02" db="EMBL/GenBank/DDBJ databases">
        <title>Deep-cultivation of Planctomycetes and their phenomic and genomic characterization uncovers novel biology.</title>
        <authorList>
            <person name="Wiegand S."/>
            <person name="Jogler M."/>
            <person name="Boedeker C."/>
            <person name="Pinto D."/>
            <person name="Vollmers J."/>
            <person name="Rivas-Marin E."/>
            <person name="Kohn T."/>
            <person name="Peeters S.H."/>
            <person name="Heuer A."/>
            <person name="Rast P."/>
            <person name="Oberbeckmann S."/>
            <person name="Bunk B."/>
            <person name="Jeske O."/>
            <person name="Meyerdierks A."/>
            <person name="Storesund J.E."/>
            <person name="Kallscheuer N."/>
            <person name="Luecker S."/>
            <person name="Lage O.M."/>
            <person name="Pohl T."/>
            <person name="Merkel B.J."/>
            <person name="Hornburger P."/>
            <person name="Mueller R.-W."/>
            <person name="Bruemmer F."/>
            <person name="Labrenz M."/>
            <person name="Spormann A.M."/>
            <person name="Op Den Camp H."/>
            <person name="Overmann J."/>
            <person name="Amann R."/>
            <person name="Jetten M.S.M."/>
            <person name="Mascher T."/>
            <person name="Medema M.H."/>
            <person name="Devos D.P."/>
            <person name="Kaster A.-K."/>
            <person name="Ovreas L."/>
            <person name="Rohde M."/>
            <person name="Galperin M.Y."/>
            <person name="Jogler C."/>
        </authorList>
    </citation>
    <scope>NUCLEOTIDE SEQUENCE [LARGE SCALE GENOMIC DNA]</scope>
    <source>
        <strain evidence="2 3">Pla123a</strain>
    </source>
</reference>
<dbReference type="OrthoDB" id="251178at2"/>
<dbReference type="AlphaFoldDB" id="A0A5C5YEP4"/>
<evidence type="ECO:0000313" key="2">
    <source>
        <dbReference type="EMBL" id="TWT73810.1"/>
    </source>
</evidence>
<dbReference type="NCBIfam" id="TIGR04393">
    <property type="entry name" value="rpt_T5SS_PEPC"/>
    <property type="match status" value="2"/>
</dbReference>
<gene>
    <name evidence="2" type="ORF">Pla123a_37040</name>
</gene>
<accession>A0A5C5YEP4</accession>
<dbReference type="EMBL" id="SJPO01000009">
    <property type="protein sequence ID" value="TWT73810.1"/>
    <property type="molecule type" value="Genomic_DNA"/>
</dbReference>
<proteinExistence type="predicted"/>
<comment type="caution">
    <text evidence="2">The sequence shown here is derived from an EMBL/GenBank/DDBJ whole genome shotgun (WGS) entry which is preliminary data.</text>
</comment>
<evidence type="ECO:0008006" key="4">
    <source>
        <dbReference type="Google" id="ProtNLM"/>
    </source>
</evidence>
<name>A0A5C5YEP4_9BACT</name>
<feature type="signal peptide" evidence="1">
    <location>
        <begin position="1"/>
        <end position="28"/>
    </location>
</feature>
<keyword evidence="1" id="KW-0732">Signal</keyword>
<dbReference type="InterPro" id="IPR030895">
    <property type="entry name" value="T5SS_PEPC_rpt"/>
</dbReference>
<feature type="chain" id="PRO_5022687075" description="Autotransporter-associated beta strand repeat protein" evidence="1">
    <location>
        <begin position="29"/>
        <end position="574"/>
    </location>
</feature>